<dbReference type="InterPro" id="IPR025110">
    <property type="entry name" value="AMP-bd_C"/>
</dbReference>
<comment type="similarity">
    <text evidence="2">Belongs to the ATP-dependent AMP-binding enzyme family.</text>
</comment>
<evidence type="ECO:0000313" key="7">
    <source>
        <dbReference type="Proteomes" id="UP000242367"/>
    </source>
</evidence>
<dbReference type="Pfam" id="PF00550">
    <property type="entry name" value="PP-binding"/>
    <property type="match status" value="1"/>
</dbReference>
<dbReference type="EMBL" id="MTBP01000003">
    <property type="protein sequence ID" value="POM23362.1"/>
    <property type="molecule type" value="Genomic_DNA"/>
</dbReference>
<dbReference type="PROSITE" id="PS00455">
    <property type="entry name" value="AMP_BINDING"/>
    <property type="match status" value="1"/>
</dbReference>
<evidence type="ECO:0000256" key="4">
    <source>
        <dbReference type="ARBA" id="ARBA00022553"/>
    </source>
</evidence>
<dbReference type="InterPro" id="IPR029058">
    <property type="entry name" value="AB_hydrolase_fold"/>
</dbReference>
<dbReference type="InterPro" id="IPR000873">
    <property type="entry name" value="AMP-dep_synth/lig_dom"/>
</dbReference>
<dbReference type="RefSeq" id="WP_103564993.1">
    <property type="nucleotide sequence ID" value="NZ_MTBP01000003.1"/>
</dbReference>
<reference evidence="6 7" key="1">
    <citation type="journal article" date="2017" name="Chemistry">
        <title>Isolation, Biosynthesis and Chemical Modifications of Rubterolones A-F: Rare Tropolone Alkaloids from Actinomadura sp. 5-2.</title>
        <authorList>
            <person name="Guo H."/>
            <person name="Benndorf R."/>
            <person name="Leichnitz D."/>
            <person name="Klassen J.L."/>
            <person name="Vollmers J."/>
            <person name="Gorls H."/>
            <person name="Steinacker M."/>
            <person name="Weigel C."/>
            <person name="Dahse H.M."/>
            <person name="Kaster A.K."/>
            <person name="de Beer Z.W."/>
            <person name="Poulsen M."/>
            <person name="Beemelmanns C."/>
        </authorList>
    </citation>
    <scope>NUCLEOTIDE SEQUENCE [LARGE SCALE GENOMIC DNA]</scope>
    <source>
        <strain evidence="6 7">5-2</strain>
    </source>
</reference>
<dbReference type="InterPro" id="IPR010071">
    <property type="entry name" value="AA_adenyl_dom"/>
</dbReference>
<keyword evidence="3" id="KW-0596">Phosphopantetheine</keyword>
<dbReference type="SMART" id="SM00823">
    <property type="entry name" value="PKS_PP"/>
    <property type="match status" value="1"/>
</dbReference>
<dbReference type="InterPro" id="IPR045851">
    <property type="entry name" value="AMP-bd_C_sf"/>
</dbReference>
<sequence>MPEPKKESQLQDIWPLSPLQQGLFFHARYDDGDSYTAQLVLELRGDLDTGRLRAAAGTVLARHANLRAGFRQRKDGTPVQVIQRRVRVPWEEIDLSGRPDAEAEADAIADRERARGFSMAKPPLLRYTLVRLAPRRHRMIFTNHHILLDGWSTPVLQTELFALYLTGGDDTGMPRVAPYKDYLAWLARQDRPAAEDAWRAALAGVDEPTLVAPGAPDPPDGAEPGRVRHLLDPSATAALTARARAHGVTLSTLLQLAWGTVLSRLTGRADVVFGAAVSGRPGELPGVEQMIGLFINTLPIRVRADPSATVADALTRLQREQADLLPHHHLGLTDIQRLTGAGRLFDTMTVLENYPFDPDLEDGGAGTDLGGLTLHGVGGYDASHYPLALAAVPGERLSLRVDHRTDLYDTAAAERVMRRLLRVLDAIAHRPDLPLGRVDVLDAEERGLLLDAWQGRRTEVAAPRTITGRFSALVAERPDAVAVRVHGGATLTYAELDARANRLAHRLIGLGVRRDGRVAMLVERSADVIVATLAILKAGAAYAPIHESYPDDRVQWAVNEVDAPVLIVDAATRDRVRDVSAHVLVLDDSADHPATDPGVPAHPEQLAYVMFTSGSTGLPKGAMLNHGDVVDLAMDAWMRTGAHDRVLVHSPHAFDASTYELWAPLLAGGTAVVAPPGRVDTATLERVIAAEDVTGLFITTTLFNLVAEERPEAFARLREVLTGGEAGSVAAMRKVLAACPDTAVGNVYGPTEATTYSTIVAMRAALADPAEQAPVLGFPIDGVRVHVLDAALRPVPPGVTGEAYVAGAGLGRGYLHRPGFTAERFVADPFGAPGDRMYRTGDLMRRRPDGTLEYVERVDFQVKIRGFRIEPGEVEAALAAHPGVAHAAALVRGDGGVKRLVAYVVPAGDPVDPVELRAHVAARLPEYMVPAAFVALPTLPTGPNGKLDRRALPAPEFGAAGREPRTEREEALCRAVADALGLDRAGADVSFFELGGDSVTALKLVTRAKQAGIELTPRDVFTHQTVEALARLDELDDAARGLGFEVLLPIRAGGSRPPLFFVHPAGGLAWGYFRFQRHLGPDQPVYGLQARAFTQDELPESVEEMAADYIEQIRAVQPHGPYHLAGWSLGGLVAYELALRFRTAGEDVALLAMIDSFHGLDLNSERREVLPELLGGIGVDASMTDENGEPDVPRIMAALAERGDALATLDERSLRNVYRNYAGGIRHAEKYVPGRYRGDVLFFTATRGRKGGDPTGAENWGPLVDGDIEDYPVDAEHHALMEPGPVREMGAVLAAKLDKLHSARP</sequence>
<dbReference type="Gene3D" id="3.40.50.980">
    <property type="match status" value="2"/>
</dbReference>
<dbReference type="PANTHER" id="PTHR45527">
    <property type="entry name" value="NONRIBOSOMAL PEPTIDE SYNTHETASE"/>
    <property type="match status" value="1"/>
</dbReference>
<dbReference type="PANTHER" id="PTHR45527:SF1">
    <property type="entry name" value="FATTY ACID SYNTHASE"/>
    <property type="match status" value="1"/>
</dbReference>
<dbReference type="Gene3D" id="2.30.38.10">
    <property type="entry name" value="Luciferase, Domain 3"/>
    <property type="match status" value="1"/>
</dbReference>
<dbReference type="PROSITE" id="PS00012">
    <property type="entry name" value="PHOSPHOPANTETHEINE"/>
    <property type="match status" value="1"/>
</dbReference>
<evidence type="ECO:0000313" key="6">
    <source>
        <dbReference type="EMBL" id="POM23362.1"/>
    </source>
</evidence>
<dbReference type="CDD" id="cd12117">
    <property type="entry name" value="A_NRPS_Srf_like"/>
    <property type="match status" value="1"/>
</dbReference>
<dbReference type="Pfam" id="PF00975">
    <property type="entry name" value="Thioesterase"/>
    <property type="match status" value="1"/>
</dbReference>
<dbReference type="Gene3D" id="3.30.300.30">
    <property type="match status" value="1"/>
</dbReference>
<dbReference type="PROSITE" id="PS50075">
    <property type="entry name" value="CARRIER"/>
    <property type="match status" value="1"/>
</dbReference>
<evidence type="ECO:0000259" key="5">
    <source>
        <dbReference type="PROSITE" id="PS50075"/>
    </source>
</evidence>
<dbReference type="GO" id="GO:0008610">
    <property type="term" value="P:lipid biosynthetic process"/>
    <property type="evidence" value="ECO:0007669"/>
    <property type="project" value="UniProtKB-ARBA"/>
</dbReference>
<comment type="caution">
    <text evidence="6">The sequence shown here is derived from an EMBL/GenBank/DDBJ whole genome shotgun (WGS) entry which is preliminary data.</text>
</comment>
<dbReference type="InterPro" id="IPR036736">
    <property type="entry name" value="ACP-like_sf"/>
</dbReference>
<keyword evidence="4" id="KW-0597">Phosphoprotein</keyword>
<dbReference type="InterPro" id="IPR001242">
    <property type="entry name" value="Condensation_dom"/>
</dbReference>
<name>A0A2P4UEC3_9ACTN</name>
<dbReference type="SUPFAM" id="SSF56801">
    <property type="entry name" value="Acetyl-CoA synthetase-like"/>
    <property type="match status" value="1"/>
</dbReference>
<dbReference type="NCBIfam" id="TIGR01733">
    <property type="entry name" value="AA-adenyl-dom"/>
    <property type="match status" value="1"/>
</dbReference>
<dbReference type="Pfam" id="PF00668">
    <property type="entry name" value="Condensation"/>
    <property type="match status" value="1"/>
</dbReference>
<dbReference type="Pfam" id="PF13193">
    <property type="entry name" value="AMP-binding_C"/>
    <property type="match status" value="1"/>
</dbReference>
<protein>
    <submittedName>
        <fullName evidence="6">Dimodular nonribosomal peptide synthase</fullName>
    </submittedName>
</protein>
<gene>
    <name evidence="6" type="primary">dhbF_7</name>
    <name evidence="6" type="ORF">BTM25_45150</name>
</gene>
<keyword evidence="7" id="KW-1185">Reference proteome</keyword>
<dbReference type="GO" id="GO:0003824">
    <property type="term" value="F:catalytic activity"/>
    <property type="evidence" value="ECO:0007669"/>
    <property type="project" value="InterPro"/>
</dbReference>
<evidence type="ECO:0000256" key="2">
    <source>
        <dbReference type="ARBA" id="ARBA00006432"/>
    </source>
</evidence>
<dbReference type="InterPro" id="IPR001031">
    <property type="entry name" value="Thioesterase"/>
</dbReference>
<dbReference type="FunFam" id="1.10.1200.10:FF:000005">
    <property type="entry name" value="Nonribosomal peptide synthetase 1"/>
    <property type="match status" value="1"/>
</dbReference>
<dbReference type="FunFam" id="2.30.38.10:FF:000001">
    <property type="entry name" value="Non-ribosomal peptide synthetase PvdI"/>
    <property type="match status" value="1"/>
</dbReference>
<feature type="domain" description="Carrier" evidence="5">
    <location>
        <begin position="963"/>
        <end position="1037"/>
    </location>
</feature>
<accession>A0A2P4UEC3</accession>
<evidence type="ECO:0000256" key="1">
    <source>
        <dbReference type="ARBA" id="ARBA00001957"/>
    </source>
</evidence>
<dbReference type="Pfam" id="PF00501">
    <property type="entry name" value="AMP-binding"/>
    <property type="match status" value="1"/>
</dbReference>
<dbReference type="SUPFAM" id="SSF47336">
    <property type="entry name" value="ACP-like"/>
    <property type="match status" value="1"/>
</dbReference>
<dbReference type="InterPro" id="IPR009081">
    <property type="entry name" value="PP-bd_ACP"/>
</dbReference>
<dbReference type="CDD" id="cd19543">
    <property type="entry name" value="DCL_NRPS"/>
    <property type="match status" value="1"/>
</dbReference>
<dbReference type="GO" id="GO:0043041">
    <property type="term" value="P:amino acid activation for nonribosomal peptide biosynthetic process"/>
    <property type="evidence" value="ECO:0007669"/>
    <property type="project" value="TreeGrafter"/>
</dbReference>
<dbReference type="InterPro" id="IPR006162">
    <property type="entry name" value="Ppantetheine_attach_site"/>
</dbReference>
<dbReference type="FunFam" id="3.40.50.980:FF:000001">
    <property type="entry name" value="Non-ribosomal peptide synthetase"/>
    <property type="match status" value="1"/>
</dbReference>
<dbReference type="SMART" id="SM01294">
    <property type="entry name" value="PKS_PP_betabranch"/>
    <property type="match status" value="1"/>
</dbReference>
<comment type="cofactor">
    <cofactor evidence="1">
        <name>pantetheine 4'-phosphate</name>
        <dbReference type="ChEBI" id="CHEBI:47942"/>
    </cofactor>
</comment>
<dbReference type="SUPFAM" id="SSF53474">
    <property type="entry name" value="alpha/beta-Hydrolases"/>
    <property type="match status" value="1"/>
</dbReference>
<dbReference type="InterPro" id="IPR020806">
    <property type="entry name" value="PKS_PP-bd"/>
</dbReference>
<dbReference type="FunFam" id="3.30.300.30:FF:000010">
    <property type="entry name" value="Enterobactin synthetase component F"/>
    <property type="match status" value="1"/>
</dbReference>
<dbReference type="InterPro" id="IPR023213">
    <property type="entry name" value="CAT-like_dom_sf"/>
</dbReference>
<dbReference type="GO" id="GO:0031177">
    <property type="term" value="F:phosphopantetheine binding"/>
    <property type="evidence" value="ECO:0007669"/>
    <property type="project" value="InterPro"/>
</dbReference>
<dbReference type="Gene3D" id="3.30.559.10">
    <property type="entry name" value="Chloramphenicol acetyltransferase-like domain"/>
    <property type="match status" value="1"/>
</dbReference>
<proteinExistence type="inferred from homology"/>
<dbReference type="GO" id="GO:0005829">
    <property type="term" value="C:cytosol"/>
    <property type="evidence" value="ECO:0007669"/>
    <property type="project" value="TreeGrafter"/>
</dbReference>
<organism evidence="6 7">
    <name type="scientific">Actinomadura rubteroloni</name>
    <dbReference type="NCBI Taxonomy" id="1926885"/>
    <lineage>
        <taxon>Bacteria</taxon>
        <taxon>Bacillati</taxon>
        <taxon>Actinomycetota</taxon>
        <taxon>Actinomycetes</taxon>
        <taxon>Streptosporangiales</taxon>
        <taxon>Thermomonosporaceae</taxon>
        <taxon>Actinomadura</taxon>
    </lineage>
</organism>
<dbReference type="Gene3D" id="3.30.559.30">
    <property type="entry name" value="Nonribosomal peptide synthetase, condensation domain"/>
    <property type="match status" value="1"/>
</dbReference>
<dbReference type="InterPro" id="IPR020845">
    <property type="entry name" value="AMP-binding_CS"/>
</dbReference>
<dbReference type="Gene3D" id="3.40.50.1820">
    <property type="entry name" value="alpha/beta hydrolase"/>
    <property type="match status" value="1"/>
</dbReference>
<dbReference type="Proteomes" id="UP000242367">
    <property type="component" value="Unassembled WGS sequence"/>
</dbReference>
<dbReference type="SUPFAM" id="SSF52777">
    <property type="entry name" value="CoA-dependent acyltransferases"/>
    <property type="match status" value="2"/>
</dbReference>
<evidence type="ECO:0000256" key="3">
    <source>
        <dbReference type="ARBA" id="ARBA00022450"/>
    </source>
</evidence>
<dbReference type="GO" id="GO:0044550">
    <property type="term" value="P:secondary metabolite biosynthetic process"/>
    <property type="evidence" value="ECO:0007669"/>
    <property type="project" value="TreeGrafter"/>
</dbReference>